<protein>
    <recommendedName>
        <fullName evidence="1">Reverse transcriptase zinc-binding domain-containing protein</fullName>
    </recommendedName>
</protein>
<proteinExistence type="predicted"/>
<reference evidence="2" key="1">
    <citation type="submission" date="2022-04" db="EMBL/GenBank/DDBJ databases">
        <title>Carnegiea gigantea Genome sequencing and assembly v2.</title>
        <authorList>
            <person name="Copetti D."/>
            <person name="Sanderson M.J."/>
            <person name="Burquez A."/>
            <person name="Wojciechowski M.F."/>
        </authorList>
    </citation>
    <scope>NUCLEOTIDE SEQUENCE</scope>
    <source>
        <strain evidence="2">SGP5-SGP5p</strain>
        <tissue evidence="2">Aerial part</tissue>
    </source>
</reference>
<evidence type="ECO:0000313" key="3">
    <source>
        <dbReference type="Proteomes" id="UP001153076"/>
    </source>
</evidence>
<evidence type="ECO:0000313" key="2">
    <source>
        <dbReference type="EMBL" id="KAJ8435569.1"/>
    </source>
</evidence>
<dbReference type="EMBL" id="JAKOGI010000404">
    <property type="protein sequence ID" value="KAJ8435569.1"/>
    <property type="molecule type" value="Genomic_DNA"/>
</dbReference>
<evidence type="ECO:0000259" key="1">
    <source>
        <dbReference type="Pfam" id="PF13966"/>
    </source>
</evidence>
<organism evidence="2 3">
    <name type="scientific">Carnegiea gigantea</name>
    <dbReference type="NCBI Taxonomy" id="171969"/>
    <lineage>
        <taxon>Eukaryota</taxon>
        <taxon>Viridiplantae</taxon>
        <taxon>Streptophyta</taxon>
        <taxon>Embryophyta</taxon>
        <taxon>Tracheophyta</taxon>
        <taxon>Spermatophyta</taxon>
        <taxon>Magnoliopsida</taxon>
        <taxon>eudicotyledons</taxon>
        <taxon>Gunneridae</taxon>
        <taxon>Pentapetalae</taxon>
        <taxon>Caryophyllales</taxon>
        <taxon>Cactineae</taxon>
        <taxon>Cactaceae</taxon>
        <taxon>Cactoideae</taxon>
        <taxon>Echinocereeae</taxon>
        <taxon>Carnegiea</taxon>
    </lineage>
</organism>
<sequence length="193" mass="21490">MVEHSNDQVSRRSIKNAWMATSYLYPMQSVMSNGMMDKHQNRQLHGAHKAVPSGCKDAINGHVAKQESRALQTYPLPRKSLWTNTSTLLDSLKNLATTTTSNDSKATNPWEPWALNIPPRIKIFEWKMSIGALATCSNLAKRIRDFNTSCHNCGTLESITHALFECPLASAFGLLALFPSNYRPNASPLDVVM</sequence>
<dbReference type="AlphaFoldDB" id="A0A9Q1QBH2"/>
<feature type="domain" description="Reverse transcriptase zinc-binding" evidence="1">
    <location>
        <begin position="112"/>
        <end position="170"/>
    </location>
</feature>
<dbReference type="OrthoDB" id="1166575at2759"/>
<dbReference type="InterPro" id="IPR026960">
    <property type="entry name" value="RVT-Znf"/>
</dbReference>
<name>A0A9Q1QBH2_9CARY</name>
<accession>A0A9Q1QBH2</accession>
<comment type="caution">
    <text evidence="2">The sequence shown here is derived from an EMBL/GenBank/DDBJ whole genome shotgun (WGS) entry which is preliminary data.</text>
</comment>
<gene>
    <name evidence="2" type="ORF">Cgig2_020031</name>
</gene>
<dbReference type="Proteomes" id="UP001153076">
    <property type="component" value="Unassembled WGS sequence"/>
</dbReference>
<dbReference type="Pfam" id="PF13966">
    <property type="entry name" value="zf-RVT"/>
    <property type="match status" value="1"/>
</dbReference>
<keyword evidence="3" id="KW-1185">Reference proteome</keyword>